<keyword evidence="4" id="KW-1185">Reference proteome</keyword>
<name>A0A254TN37_9BURK</name>
<protein>
    <recommendedName>
        <fullName evidence="2">SGNH hydrolase-type esterase domain-containing protein</fullName>
    </recommendedName>
</protein>
<dbReference type="InterPro" id="IPR013830">
    <property type="entry name" value="SGNH_hydro"/>
</dbReference>
<feature type="domain" description="SGNH hydrolase-type esterase" evidence="2">
    <location>
        <begin position="37"/>
        <end position="209"/>
    </location>
</feature>
<dbReference type="OrthoDB" id="8779864at2"/>
<dbReference type="Pfam" id="PF13472">
    <property type="entry name" value="Lipase_GDSL_2"/>
    <property type="match status" value="1"/>
</dbReference>
<dbReference type="GO" id="GO:0016788">
    <property type="term" value="F:hydrolase activity, acting on ester bonds"/>
    <property type="evidence" value="ECO:0007669"/>
    <property type="project" value="UniProtKB-ARBA"/>
</dbReference>
<dbReference type="Proteomes" id="UP000197535">
    <property type="component" value="Unassembled WGS sequence"/>
</dbReference>
<dbReference type="RefSeq" id="WP_088708864.1">
    <property type="nucleotide sequence ID" value="NZ_LSTO01000001.1"/>
</dbReference>
<accession>A0A254TN37</accession>
<evidence type="ECO:0000259" key="2">
    <source>
        <dbReference type="Pfam" id="PF13472"/>
    </source>
</evidence>
<dbReference type="AlphaFoldDB" id="A0A254TN37"/>
<dbReference type="CDD" id="cd00229">
    <property type="entry name" value="SGNH_hydrolase"/>
    <property type="match status" value="1"/>
</dbReference>
<evidence type="ECO:0000313" key="3">
    <source>
        <dbReference type="EMBL" id="OWW22033.1"/>
    </source>
</evidence>
<evidence type="ECO:0000256" key="1">
    <source>
        <dbReference type="SAM" id="SignalP"/>
    </source>
</evidence>
<comment type="caution">
    <text evidence="3">The sequence shown here is derived from an EMBL/GenBank/DDBJ whole genome shotgun (WGS) entry which is preliminary data.</text>
</comment>
<keyword evidence="1" id="KW-0732">Signal</keyword>
<reference evidence="3 4" key="1">
    <citation type="submission" date="2016-02" db="EMBL/GenBank/DDBJ databases">
        <authorList>
            <person name="Wen L."/>
            <person name="He K."/>
            <person name="Yang H."/>
        </authorList>
    </citation>
    <scope>NUCLEOTIDE SEQUENCE [LARGE SCALE GENOMIC DNA]</scope>
    <source>
        <strain evidence="3 4">TSA40</strain>
    </source>
</reference>
<gene>
    <name evidence="3" type="ORF">AYR66_23625</name>
</gene>
<dbReference type="InterPro" id="IPR036514">
    <property type="entry name" value="SGNH_hydro_sf"/>
</dbReference>
<evidence type="ECO:0000313" key="4">
    <source>
        <dbReference type="Proteomes" id="UP000197535"/>
    </source>
</evidence>
<dbReference type="EMBL" id="LSTO01000001">
    <property type="protein sequence ID" value="OWW22033.1"/>
    <property type="molecule type" value="Genomic_DNA"/>
</dbReference>
<dbReference type="Gene3D" id="3.40.50.1110">
    <property type="entry name" value="SGNH hydrolase"/>
    <property type="match status" value="1"/>
</dbReference>
<feature type="chain" id="PRO_5012784312" description="SGNH hydrolase-type esterase domain-containing protein" evidence="1">
    <location>
        <begin position="20"/>
        <end position="227"/>
    </location>
</feature>
<dbReference type="SUPFAM" id="SSF52266">
    <property type="entry name" value="SGNH hydrolase"/>
    <property type="match status" value="1"/>
</dbReference>
<sequence length="227" mass="25067">MIRILVLLAAALGAVAAYAATRERGERGEGVQVIEYYGDSTVWGYRSNSGERVPRPAPAVFAESLPNASRFEVRNEGVNGTAACDLLNGTDGRHVPWREQMAASKARYVIINFAINDQWKHDLDSYAGCLRSLARIARINGKQMIFETPNPTRDSGPDGLDVYVDTMRLVAAQENVPVIDQYKYLTGVLGGQKPETLCPDGLHPSEQVYILKGRYAAKMFASRFLEK</sequence>
<proteinExistence type="predicted"/>
<feature type="signal peptide" evidence="1">
    <location>
        <begin position="1"/>
        <end position="19"/>
    </location>
</feature>
<organism evidence="3 4">
    <name type="scientific">Noviherbaspirillum denitrificans</name>
    <dbReference type="NCBI Taxonomy" id="1968433"/>
    <lineage>
        <taxon>Bacteria</taxon>
        <taxon>Pseudomonadati</taxon>
        <taxon>Pseudomonadota</taxon>
        <taxon>Betaproteobacteria</taxon>
        <taxon>Burkholderiales</taxon>
        <taxon>Oxalobacteraceae</taxon>
        <taxon>Noviherbaspirillum</taxon>
    </lineage>
</organism>